<dbReference type="GO" id="GO:0016758">
    <property type="term" value="F:hexosyltransferase activity"/>
    <property type="evidence" value="ECO:0007669"/>
    <property type="project" value="InterPro"/>
</dbReference>
<name>A0A919UEJ1_9ACTN</name>
<evidence type="ECO:0000256" key="4">
    <source>
        <dbReference type="ARBA" id="ARBA00022692"/>
    </source>
</evidence>
<dbReference type="AlphaFoldDB" id="A0A919UEJ1"/>
<feature type="transmembrane region" description="Helical" evidence="8">
    <location>
        <begin position="124"/>
        <end position="144"/>
    </location>
</feature>
<keyword evidence="3" id="KW-0808">Transferase</keyword>
<keyword evidence="4 8" id="KW-0812">Transmembrane</keyword>
<dbReference type="EMBL" id="BONQ01000111">
    <property type="protein sequence ID" value="GIG49121.1"/>
    <property type="molecule type" value="Genomic_DNA"/>
</dbReference>
<dbReference type="GO" id="GO:0005886">
    <property type="term" value="C:plasma membrane"/>
    <property type="evidence" value="ECO:0007669"/>
    <property type="project" value="UniProtKB-SubCell"/>
</dbReference>
<evidence type="ECO:0000313" key="10">
    <source>
        <dbReference type="Proteomes" id="UP000660611"/>
    </source>
</evidence>
<feature type="transmembrane region" description="Helical" evidence="8">
    <location>
        <begin position="342"/>
        <end position="368"/>
    </location>
</feature>
<evidence type="ECO:0000256" key="1">
    <source>
        <dbReference type="ARBA" id="ARBA00004651"/>
    </source>
</evidence>
<evidence type="ECO:0000256" key="6">
    <source>
        <dbReference type="ARBA" id="ARBA00023136"/>
    </source>
</evidence>
<keyword evidence="2" id="KW-1003">Cell membrane</keyword>
<dbReference type="InterPro" id="IPR018584">
    <property type="entry name" value="GT87"/>
</dbReference>
<reference evidence="9" key="1">
    <citation type="submission" date="2021-01" db="EMBL/GenBank/DDBJ databases">
        <title>Whole genome shotgun sequence of Dactylosporangium siamense NBRC 106093.</title>
        <authorList>
            <person name="Komaki H."/>
            <person name="Tamura T."/>
        </authorList>
    </citation>
    <scope>NUCLEOTIDE SEQUENCE</scope>
    <source>
        <strain evidence="9">NBRC 106093</strain>
    </source>
</reference>
<comment type="similarity">
    <text evidence="7">Belongs to the glycosyltransferase 87 family.</text>
</comment>
<evidence type="ECO:0000256" key="8">
    <source>
        <dbReference type="SAM" id="Phobius"/>
    </source>
</evidence>
<dbReference type="Proteomes" id="UP000660611">
    <property type="component" value="Unassembled WGS sequence"/>
</dbReference>
<gene>
    <name evidence="9" type="ORF">Dsi01nite_071620</name>
</gene>
<evidence type="ECO:0000256" key="7">
    <source>
        <dbReference type="ARBA" id="ARBA00024033"/>
    </source>
</evidence>
<accession>A0A919UEJ1</accession>
<keyword evidence="5 8" id="KW-1133">Transmembrane helix</keyword>
<protein>
    <submittedName>
        <fullName evidence="9">Uncharacterized protein</fullName>
    </submittedName>
</protein>
<sequence length="379" mass="40028">MAGVPTRHGRLAAVALGSWTLAWFVIMAWNGGGSWHFFVQGAQALADTDDAIRGGLHTYAAAPILQIGPVALLAALVAMPAGVAGALFIWQVLGAAAGLVILWQIRRIGAVTRPDLLHDGRLDLRIAAAAVVFMPVWMFLAVGVTHVDDVLALLFTVLALRAAVSARPVLTGVLLGLAVDAKPWALPFGCLLLLLGARRAVLSGAASMAVVVAAAWLPFFLADPATSNALHFTITNTRLSALRVLGVHDARTPPWDRPAQAVLGAAVALLAWHRGRWPAMVLLAVGARVVLDPGTNKYYVAGVVVGAALWDVLGSRAAWPWWTATAYLGLFVARWVPMPDAAHGWLTLAYVLSCAFLLVAPSGVPLSATLQVRNVRLRP</sequence>
<dbReference type="Pfam" id="PF09594">
    <property type="entry name" value="GT87"/>
    <property type="match status" value="1"/>
</dbReference>
<feature type="transmembrane region" description="Helical" evidence="8">
    <location>
        <begin position="70"/>
        <end position="103"/>
    </location>
</feature>
<evidence type="ECO:0000313" key="9">
    <source>
        <dbReference type="EMBL" id="GIG49121.1"/>
    </source>
</evidence>
<evidence type="ECO:0000256" key="3">
    <source>
        <dbReference type="ARBA" id="ARBA00022679"/>
    </source>
</evidence>
<feature type="transmembrane region" description="Helical" evidence="8">
    <location>
        <begin position="200"/>
        <end position="221"/>
    </location>
</feature>
<comment type="subcellular location">
    <subcellularLocation>
        <location evidence="1">Cell membrane</location>
        <topology evidence="1">Multi-pass membrane protein</topology>
    </subcellularLocation>
</comment>
<keyword evidence="10" id="KW-1185">Reference proteome</keyword>
<organism evidence="9 10">
    <name type="scientific">Dactylosporangium siamense</name>
    <dbReference type="NCBI Taxonomy" id="685454"/>
    <lineage>
        <taxon>Bacteria</taxon>
        <taxon>Bacillati</taxon>
        <taxon>Actinomycetota</taxon>
        <taxon>Actinomycetes</taxon>
        <taxon>Micromonosporales</taxon>
        <taxon>Micromonosporaceae</taxon>
        <taxon>Dactylosporangium</taxon>
    </lineage>
</organism>
<proteinExistence type="inferred from homology"/>
<comment type="caution">
    <text evidence="9">The sequence shown here is derived from an EMBL/GenBank/DDBJ whole genome shotgun (WGS) entry which is preliminary data.</text>
</comment>
<keyword evidence="6 8" id="KW-0472">Membrane</keyword>
<evidence type="ECO:0000256" key="5">
    <source>
        <dbReference type="ARBA" id="ARBA00022989"/>
    </source>
</evidence>
<feature type="transmembrane region" description="Helical" evidence="8">
    <location>
        <begin position="298"/>
        <end position="322"/>
    </location>
</feature>
<feature type="transmembrane region" description="Helical" evidence="8">
    <location>
        <begin position="275"/>
        <end position="291"/>
    </location>
</feature>
<evidence type="ECO:0000256" key="2">
    <source>
        <dbReference type="ARBA" id="ARBA00022475"/>
    </source>
</evidence>